<feature type="region of interest" description="Disordered" evidence="1">
    <location>
        <begin position="209"/>
        <end position="230"/>
    </location>
</feature>
<gene>
    <name evidence="2" type="ORF">DOTSEDRAFT_21452</name>
</gene>
<reference evidence="3" key="1">
    <citation type="journal article" date="2012" name="PLoS Genet.">
        <title>The genomes of the fungal plant pathogens Cladosporium fulvum and Dothistroma septosporum reveal adaptation to different hosts and lifestyles but also signatures of common ancestry.</title>
        <authorList>
            <person name="de Wit P.J.G.M."/>
            <person name="van der Burgt A."/>
            <person name="Oekmen B."/>
            <person name="Stergiopoulos I."/>
            <person name="Abd-Elsalam K.A."/>
            <person name="Aerts A.L."/>
            <person name="Bahkali A.H."/>
            <person name="Beenen H.G."/>
            <person name="Chettri P."/>
            <person name="Cox M.P."/>
            <person name="Datema E."/>
            <person name="de Vries R.P."/>
            <person name="Dhillon B."/>
            <person name="Ganley A.R."/>
            <person name="Griffiths S.A."/>
            <person name="Guo Y."/>
            <person name="Hamelin R.C."/>
            <person name="Henrissat B."/>
            <person name="Kabir M.S."/>
            <person name="Jashni M.K."/>
            <person name="Kema G."/>
            <person name="Klaubauf S."/>
            <person name="Lapidus A."/>
            <person name="Levasseur A."/>
            <person name="Lindquist E."/>
            <person name="Mehrabi R."/>
            <person name="Ohm R.A."/>
            <person name="Owen T.J."/>
            <person name="Salamov A."/>
            <person name="Schwelm A."/>
            <person name="Schijlen E."/>
            <person name="Sun H."/>
            <person name="van den Burg H.A."/>
            <person name="van Ham R.C.H.J."/>
            <person name="Zhang S."/>
            <person name="Goodwin S.B."/>
            <person name="Grigoriev I.V."/>
            <person name="Collemare J."/>
            <person name="Bradshaw R.E."/>
        </authorList>
    </citation>
    <scope>NUCLEOTIDE SEQUENCE [LARGE SCALE GENOMIC DNA]</scope>
    <source>
        <strain evidence="3">NZE10 / CBS 128990</strain>
    </source>
</reference>
<keyword evidence="3" id="KW-1185">Reference proteome</keyword>
<evidence type="ECO:0000313" key="2">
    <source>
        <dbReference type="EMBL" id="EME47691.1"/>
    </source>
</evidence>
<sequence>MATPEAKQHQKALRQSRDFVKNIGIRDVTMKTAGKLDKFKGHVLPGNEQLARIYDLQADILDRKKSTKDYDTYWLKAVAQKTTKLNLDPEFVNAYERDLNQIDSDFNTIAAGGIPQLLQPPQKKTAPSSSKTGKAKVKTELTSKTTGNAEIKTESGRTEREEGEEEIDGASKVPKPVKTMTSTVIEMAREGGYLYDLKTFFDEEATMVAPKRKLSPQPSTRMPKIKREPSVDSDRFSAILDVESPGELEALLVSLEDEAEPAAAMPSTSTEQPVPKAPFSEDAL</sequence>
<organism evidence="2 3">
    <name type="scientific">Dothistroma septosporum (strain NZE10 / CBS 128990)</name>
    <name type="common">Red band needle blight fungus</name>
    <name type="synonym">Mycosphaerella pini</name>
    <dbReference type="NCBI Taxonomy" id="675120"/>
    <lineage>
        <taxon>Eukaryota</taxon>
        <taxon>Fungi</taxon>
        <taxon>Dikarya</taxon>
        <taxon>Ascomycota</taxon>
        <taxon>Pezizomycotina</taxon>
        <taxon>Dothideomycetes</taxon>
        <taxon>Dothideomycetidae</taxon>
        <taxon>Mycosphaerellales</taxon>
        <taxon>Mycosphaerellaceae</taxon>
        <taxon>Dothistroma</taxon>
    </lineage>
</organism>
<dbReference type="AlphaFoldDB" id="N1PW22"/>
<evidence type="ECO:0000313" key="3">
    <source>
        <dbReference type="Proteomes" id="UP000016933"/>
    </source>
</evidence>
<accession>N1PW22</accession>
<evidence type="ECO:0000256" key="1">
    <source>
        <dbReference type="SAM" id="MobiDB-lite"/>
    </source>
</evidence>
<feature type="compositionally biased region" description="Basic and acidic residues" evidence="1">
    <location>
        <begin position="151"/>
        <end position="160"/>
    </location>
</feature>
<dbReference type="HOGENOM" id="CLU_980135_0_0_1"/>
<dbReference type="EMBL" id="KB446536">
    <property type="protein sequence ID" value="EME47691.1"/>
    <property type="molecule type" value="Genomic_DNA"/>
</dbReference>
<proteinExistence type="predicted"/>
<dbReference type="Proteomes" id="UP000016933">
    <property type="component" value="Unassembled WGS sequence"/>
</dbReference>
<protein>
    <submittedName>
        <fullName evidence="2">Uncharacterized protein</fullName>
    </submittedName>
</protein>
<name>N1PW22_DOTSN</name>
<feature type="region of interest" description="Disordered" evidence="1">
    <location>
        <begin position="117"/>
        <end position="175"/>
    </location>
</feature>
<reference evidence="2 3" key="2">
    <citation type="journal article" date="2012" name="PLoS Pathog.">
        <title>Diverse lifestyles and strategies of plant pathogenesis encoded in the genomes of eighteen Dothideomycetes fungi.</title>
        <authorList>
            <person name="Ohm R.A."/>
            <person name="Feau N."/>
            <person name="Henrissat B."/>
            <person name="Schoch C.L."/>
            <person name="Horwitz B.A."/>
            <person name="Barry K.W."/>
            <person name="Condon B.J."/>
            <person name="Copeland A.C."/>
            <person name="Dhillon B."/>
            <person name="Glaser F."/>
            <person name="Hesse C.N."/>
            <person name="Kosti I."/>
            <person name="LaButti K."/>
            <person name="Lindquist E.A."/>
            <person name="Lucas S."/>
            <person name="Salamov A.A."/>
            <person name="Bradshaw R.E."/>
            <person name="Ciuffetti L."/>
            <person name="Hamelin R.C."/>
            <person name="Kema G.H.J."/>
            <person name="Lawrence C."/>
            <person name="Scott J.A."/>
            <person name="Spatafora J.W."/>
            <person name="Turgeon B.G."/>
            <person name="de Wit P.J.G.M."/>
            <person name="Zhong S."/>
            <person name="Goodwin S.B."/>
            <person name="Grigoriev I.V."/>
        </authorList>
    </citation>
    <scope>NUCLEOTIDE SEQUENCE [LARGE SCALE GENOMIC DNA]</scope>
    <source>
        <strain evidence="3">NZE10 / CBS 128990</strain>
    </source>
</reference>
<feature type="region of interest" description="Disordered" evidence="1">
    <location>
        <begin position="256"/>
        <end position="284"/>
    </location>
</feature>